<proteinExistence type="predicted"/>
<dbReference type="Pfam" id="PF14577">
    <property type="entry name" value="SEO_C"/>
    <property type="match status" value="1"/>
</dbReference>
<dbReference type="eggNOG" id="ENOG502SJ4F">
    <property type="taxonomic scope" value="Eukaryota"/>
</dbReference>
<keyword evidence="3" id="KW-1185">Reference proteome</keyword>
<name>A0A1S3CNQ3_CUCME</name>
<dbReference type="InterPro" id="IPR039299">
    <property type="entry name" value="SEOA"/>
</dbReference>
<dbReference type="Proteomes" id="UP001652600">
    <property type="component" value="Chromosome 5"/>
</dbReference>
<evidence type="ECO:0000259" key="2">
    <source>
        <dbReference type="Pfam" id="PF14577"/>
    </source>
</evidence>
<reference evidence="4" key="1">
    <citation type="submission" date="2025-08" db="UniProtKB">
        <authorList>
            <consortium name="RefSeq"/>
        </authorList>
    </citation>
    <scope>IDENTIFICATION</scope>
    <source>
        <tissue evidence="4">Stem</tissue>
    </source>
</reference>
<dbReference type="PANTHER" id="PTHR33232:SF18">
    <property type="entry name" value="PROTEIN SIEVE ELEMENT OCCLUSION B-LIKE"/>
    <property type="match status" value="1"/>
</dbReference>
<dbReference type="InterPro" id="IPR027944">
    <property type="entry name" value="SEO_C"/>
</dbReference>
<gene>
    <name evidence="4" type="primary">LOC103502855</name>
</gene>
<evidence type="ECO:0000313" key="4">
    <source>
        <dbReference type="RefSeq" id="XP_008465192.2"/>
    </source>
</evidence>
<accession>A0A1S3CNQ3</accession>
<dbReference type="Pfam" id="PF14576">
    <property type="entry name" value="SEO_N"/>
    <property type="match status" value="1"/>
</dbReference>
<sequence>MSIFRPKTSATALALALPQEIDKEEEKSLKHLSDDFITNRIFTINSDAETMKIDIDSYILFIESVIKSSDKIAVASHWAKGSKGHFELADETLKYPTQIDPPICTLHQISTEMICKDPGAETAHQTTLDILQKLTKYSWDAKAVLIFTAFATTYGVLWHLDNYSHSDTLAKSLATIKRVALLRKELDSVKYGQVFFNPNSMIYNCMKAIKYINEFRNLSKYDTKDVPELSAALRQIPLVSYWIIHTLVASSIELHCYLSGVQGQTHKYLNELSEKSESVLLTLENHLQLIREQIEEVELYRWLVDQTDHFPTDITLFLSKLIDGKHKARPLINCSTQLEEYIEDFLKEKKLILIVSKRLDISTEDLEILYSIYNEVKKENKFEMVWIPVIPDPPMDGDEEGYEYLKSVMKWYVVPFNTKIAGMRFLEERWELREDILMVVLNTQSKVEFSNGIHLARIWEKEALPFTYDRAKALLKKNWIDSTVVKFTDQPRLRSLVVINQERNVIFYGGHNLRWIKKFEESAEVMKRDPTTREEGITFELAPVGLNKGEQDPALMFRFWMAQRSYFILKHQLQGSTATEDISRLISYETEDGWAIITKGPTVVFVAGGDLILKAMDEFHLWKKNMRRLGFSGSFKEHFDELTATSLHCTNVNLIGFSGWIPLFLTCPMCRRYMGSGIRFTCCHGGPDVLF</sequence>
<feature type="domain" description="Sieve element occlusion N-terminal" evidence="1">
    <location>
        <begin position="33"/>
        <end position="303"/>
    </location>
</feature>
<dbReference type="AlphaFoldDB" id="A0A1S3CNQ3"/>
<dbReference type="KEGG" id="cmo:103502855"/>
<dbReference type="GO" id="GO:0010088">
    <property type="term" value="P:phloem development"/>
    <property type="evidence" value="ECO:0007669"/>
    <property type="project" value="InterPro"/>
</dbReference>
<dbReference type="InterPro" id="IPR027942">
    <property type="entry name" value="SEO_N"/>
</dbReference>
<protein>
    <submittedName>
        <fullName evidence="4">Protein SIEVE ELEMENT OCCLUSION B-like</fullName>
    </submittedName>
</protein>
<dbReference type="GeneID" id="103502855"/>
<dbReference type="RefSeq" id="XP_008465192.2">
    <property type="nucleotide sequence ID" value="XM_008466970.3"/>
</dbReference>
<feature type="domain" description="Sieve element occlusion C-terminal" evidence="2">
    <location>
        <begin position="498"/>
        <end position="684"/>
    </location>
</feature>
<dbReference type="PANTHER" id="PTHR33232">
    <property type="entry name" value="PROTEIN SIEVE ELEMENT OCCLUSION B-LIKE"/>
    <property type="match status" value="1"/>
</dbReference>
<evidence type="ECO:0000259" key="1">
    <source>
        <dbReference type="Pfam" id="PF14576"/>
    </source>
</evidence>
<dbReference type="InParanoid" id="A0A1S3CNQ3"/>
<evidence type="ECO:0000313" key="3">
    <source>
        <dbReference type="Proteomes" id="UP001652600"/>
    </source>
</evidence>
<organism evidence="3 4">
    <name type="scientific">Cucumis melo</name>
    <name type="common">Muskmelon</name>
    <dbReference type="NCBI Taxonomy" id="3656"/>
    <lineage>
        <taxon>Eukaryota</taxon>
        <taxon>Viridiplantae</taxon>
        <taxon>Streptophyta</taxon>
        <taxon>Embryophyta</taxon>
        <taxon>Tracheophyta</taxon>
        <taxon>Spermatophyta</taxon>
        <taxon>Magnoliopsida</taxon>
        <taxon>eudicotyledons</taxon>
        <taxon>Gunneridae</taxon>
        <taxon>Pentapetalae</taxon>
        <taxon>rosids</taxon>
        <taxon>fabids</taxon>
        <taxon>Cucurbitales</taxon>
        <taxon>Cucurbitaceae</taxon>
        <taxon>Benincaseae</taxon>
        <taxon>Cucumis</taxon>
    </lineage>
</organism>